<evidence type="ECO:0000313" key="5">
    <source>
        <dbReference type="EMBL" id="ANQ32543.1"/>
    </source>
</evidence>
<proteinExistence type="predicted"/>
<dbReference type="VEuPathDB" id="FungiDB:RhiirFUN_015737"/>
<evidence type="ECO:0000256" key="1">
    <source>
        <dbReference type="PROSITE-ProRule" id="PRU00267"/>
    </source>
</evidence>
<evidence type="ECO:0000313" key="10">
    <source>
        <dbReference type="EMBL" id="PKK76357.1"/>
    </source>
</evidence>
<dbReference type="Proteomes" id="UP000684084">
    <property type="component" value="Unassembled WGS sequence"/>
</dbReference>
<dbReference type="SMART" id="SM00398">
    <property type="entry name" value="HMG"/>
    <property type="match status" value="1"/>
</dbReference>
<dbReference type="OrthoDB" id="6247875at2759"/>
<evidence type="ECO:0000313" key="13">
    <source>
        <dbReference type="Proteomes" id="UP000233469"/>
    </source>
</evidence>
<reference evidence="11 13" key="4">
    <citation type="submission" date="2017-10" db="EMBL/GenBank/DDBJ databases">
        <title>Extensive intraspecific genome diversity in a model arbuscular mycorrhizal fungus.</title>
        <authorList>
            <person name="Chen E.C.H."/>
            <person name="Morin E."/>
            <person name="Baudet D."/>
            <person name="Noel J."/>
            <person name="Ndikumana S."/>
            <person name="Charron P."/>
            <person name="St-Onge C."/>
            <person name="Giorgi J."/>
            <person name="Grigoriev I.V."/>
            <person name="Roux C."/>
            <person name="Martin F.M."/>
            <person name="Corradi N."/>
        </authorList>
    </citation>
    <scope>NUCLEOTIDE SEQUENCE [LARGE SCALE GENOMIC DNA]</scope>
    <source>
        <strain evidence="9 11">A1</strain>
        <strain evidence="10 13">C2</strain>
    </source>
</reference>
<dbReference type="PROSITE" id="PS50118">
    <property type="entry name" value="HMG_BOX_2"/>
    <property type="match status" value="1"/>
</dbReference>
<dbReference type="Proteomes" id="UP000232722">
    <property type="component" value="Unassembled WGS sequence"/>
</dbReference>
<dbReference type="VEuPathDB" id="FungiDB:RhiirA1_410437"/>
<dbReference type="VEuPathDB" id="FungiDB:FUN_010381"/>
<dbReference type="EMBL" id="KT212522">
    <property type="protein sequence ID" value="ANQ32544.1"/>
    <property type="molecule type" value="Genomic_DNA"/>
</dbReference>
<evidence type="ECO:0000313" key="4">
    <source>
        <dbReference type="EMBL" id="ANQ32542.1"/>
    </source>
</evidence>
<evidence type="ECO:0000259" key="2">
    <source>
        <dbReference type="PROSITE" id="PS50118"/>
    </source>
</evidence>
<evidence type="ECO:0000313" key="8">
    <source>
        <dbReference type="EMBL" id="PKC04263.1"/>
    </source>
</evidence>
<evidence type="ECO:0000313" key="11">
    <source>
        <dbReference type="Proteomes" id="UP000232688"/>
    </source>
</evidence>
<dbReference type="Proteomes" id="UP000233469">
    <property type="component" value="Unassembled WGS sequence"/>
</dbReference>
<evidence type="ECO:0000313" key="3">
    <source>
        <dbReference type="EMBL" id="ANQ32540.1"/>
    </source>
</evidence>
<dbReference type="GO" id="GO:0003677">
    <property type="term" value="F:DNA binding"/>
    <property type="evidence" value="ECO:0007669"/>
    <property type="project" value="UniProtKB-UniRule"/>
</dbReference>
<gene>
    <name evidence="6" type="primary">HMG210</name>
    <name evidence="7" type="ORF">CHRIB12_LOCUS14470</name>
    <name evidence="9" type="ORF">RhiirA1_410437</name>
    <name evidence="8" type="ORF">RhiirA5_362534</name>
    <name evidence="10" type="ORF">RhiirC2_734392</name>
</gene>
<dbReference type="EMBL" id="KT212518">
    <property type="protein sequence ID" value="ANQ32540.1"/>
    <property type="molecule type" value="Genomic_DNA"/>
</dbReference>
<dbReference type="EMBL" id="LLXH01000084">
    <property type="protein sequence ID" value="PKC73553.1"/>
    <property type="molecule type" value="Genomic_DNA"/>
</dbReference>
<organism evidence="6">
    <name type="scientific">Rhizophagus irregularis</name>
    <dbReference type="NCBI Taxonomy" id="588596"/>
    <lineage>
        <taxon>Eukaryota</taxon>
        <taxon>Fungi</taxon>
        <taxon>Fungi incertae sedis</taxon>
        <taxon>Mucoromycota</taxon>
        <taxon>Glomeromycotina</taxon>
        <taxon>Glomeromycetes</taxon>
        <taxon>Glomerales</taxon>
        <taxon>Glomeraceae</taxon>
        <taxon>Rhizophagus</taxon>
    </lineage>
</organism>
<accession>A0A1B1EUR5</accession>
<dbReference type="Gene3D" id="1.10.30.10">
    <property type="entry name" value="High mobility group box domain"/>
    <property type="match status" value="1"/>
</dbReference>
<dbReference type="InterPro" id="IPR009071">
    <property type="entry name" value="HMG_box_dom"/>
</dbReference>
<evidence type="ECO:0000313" key="6">
    <source>
        <dbReference type="EMBL" id="ANQ32544.1"/>
    </source>
</evidence>
<dbReference type="InterPro" id="IPR036910">
    <property type="entry name" value="HMG_box_dom_sf"/>
</dbReference>
<evidence type="ECO:0000313" key="7">
    <source>
        <dbReference type="EMBL" id="CAB5374488.1"/>
    </source>
</evidence>
<dbReference type="EMBL" id="CAGKOT010000033">
    <property type="protein sequence ID" value="CAB5374488.1"/>
    <property type="molecule type" value="Genomic_DNA"/>
</dbReference>
<reference evidence="6" key="1">
    <citation type="submission" date="2015-06" db="EMBL/GenBank/DDBJ databases">
        <title>Evolution and Diversity of Sexually-Related Genes in an Arbuscular Mycorrhizal Fungi.</title>
        <authorList>
            <person name="Charron P."/>
            <person name="Marton T."/>
            <person name="Corradi N."/>
        </authorList>
    </citation>
    <scope>NUCLEOTIDE SEQUENCE</scope>
    <source>
        <strain evidence="3">A1</strain>
        <strain evidence="4">A5</strain>
        <strain evidence="5">B3</strain>
        <strain evidence="6">C2</strain>
    </source>
</reference>
<sequence length="265" mass="30383">MSNKQAGDFDGDFTSVTLAQGFSTQLQQEIEDARLVKPQFPPNITSKDLIVHKKNGDMPSRSPNAFMIYRKLFVDELHNEGHYLPMTTASSMASSSWKNEPEFVKQEYRRLASEAKSRHLKLYSNQIPSRKRNKKIRNTQTQLTSLQIIPQYNHLPQPRSEISTAVSSPITSSPEITEEISRVSHIPYGLSADNVPTSYYLPHVNAIDYNTRNNIPSGHPTGYGPFHDHANTVLYDHLIPDYHQFSPYQQSSDPHQNFLPYHYFY</sequence>
<reference evidence="9 11" key="5">
    <citation type="submission" date="2017-10" db="EMBL/GenBank/DDBJ databases">
        <title>Genome analyses suggest a sexual origin of heterokaryosis in a supposedly ancient asexual fungus.</title>
        <authorList>
            <person name="Corradi N."/>
            <person name="Sedzielewska K."/>
            <person name="Noel J."/>
            <person name="Charron P."/>
            <person name="Farinelli L."/>
            <person name="Marton T."/>
            <person name="Kruger M."/>
            <person name="Pelin A."/>
            <person name="Brachmann A."/>
            <person name="Corradi N."/>
        </authorList>
    </citation>
    <scope>NUCLEOTIDE SEQUENCE [LARGE SCALE GENOMIC DNA]</scope>
    <source>
        <strain evidence="9 11">A1</strain>
    </source>
</reference>
<reference evidence="12 13" key="2">
    <citation type="submission" date="2016-04" db="EMBL/GenBank/DDBJ databases">
        <title>Genome analyses suggest a sexual origin of heterokaryosis in a supposedly ancient asexual fungus.</title>
        <authorList>
            <person name="Ropars J."/>
            <person name="Sedzielewska K."/>
            <person name="Noel J."/>
            <person name="Charron P."/>
            <person name="Farinelli L."/>
            <person name="Marton T."/>
            <person name="Kruger M."/>
            <person name="Pelin A."/>
            <person name="Brachmann A."/>
            <person name="Corradi N."/>
        </authorList>
    </citation>
    <scope>NUCLEOTIDE SEQUENCE [LARGE SCALE GENOMIC DNA]</scope>
    <source>
        <strain evidence="8 12">A5</strain>
        <strain evidence="10 13">C2</strain>
    </source>
</reference>
<dbReference type="EMBL" id="KT212521">
    <property type="protein sequence ID" value="ANQ32543.1"/>
    <property type="molecule type" value="Genomic_DNA"/>
</dbReference>
<protein>
    <submittedName>
        <fullName evidence="6">MATA-HMG</fullName>
    </submittedName>
</protein>
<dbReference type="EMBL" id="LLXJ01001038">
    <property type="protein sequence ID" value="PKC04263.1"/>
    <property type="molecule type" value="Genomic_DNA"/>
</dbReference>
<dbReference type="EMBL" id="KT212520">
    <property type="protein sequence ID" value="ANQ32542.1"/>
    <property type="molecule type" value="Genomic_DNA"/>
</dbReference>
<dbReference type="SUPFAM" id="SSF47095">
    <property type="entry name" value="HMG-box"/>
    <property type="match status" value="1"/>
</dbReference>
<evidence type="ECO:0000313" key="9">
    <source>
        <dbReference type="EMBL" id="PKC73553.1"/>
    </source>
</evidence>
<dbReference type="SMR" id="A0A1B1EUR5"/>
<dbReference type="Pfam" id="PF00505">
    <property type="entry name" value="HMG_box"/>
    <property type="match status" value="1"/>
</dbReference>
<keyword evidence="1" id="KW-0238">DNA-binding</keyword>
<dbReference type="EMBL" id="LLXL01000188">
    <property type="protein sequence ID" value="PKK76357.1"/>
    <property type="molecule type" value="Genomic_DNA"/>
</dbReference>
<feature type="DNA-binding region" description="HMG box" evidence="1">
    <location>
        <begin position="59"/>
        <end position="127"/>
    </location>
</feature>
<dbReference type="GO" id="GO:0005634">
    <property type="term" value="C:nucleus"/>
    <property type="evidence" value="ECO:0007669"/>
    <property type="project" value="UniProtKB-UniRule"/>
</dbReference>
<dbReference type="Proteomes" id="UP000232688">
    <property type="component" value="Unassembled WGS sequence"/>
</dbReference>
<dbReference type="AlphaFoldDB" id="A0A1B1EUR5"/>
<keyword evidence="1" id="KW-0539">Nucleus</keyword>
<reference evidence="7" key="6">
    <citation type="submission" date="2020-05" db="EMBL/GenBank/DDBJ databases">
        <authorList>
            <person name="Rincon C."/>
            <person name="Sanders R I."/>
            <person name="Robbins C."/>
            <person name="Chaturvedi A."/>
        </authorList>
    </citation>
    <scope>NUCLEOTIDE SEQUENCE</scope>
    <source>
        <strain evidence="7">CHB12</strain>
    </source>
</reference>
<reference evidence="8 12" key="3">
    <citation type="submission" date="2017-09" db="EMBL/GenBank/DDBJ databases">
        <title>Extensive intraspecific genome diversity in a model arbuscular mycorrhizal fungus.</title>
        <authorList>
            <person name="Chen E.C."/>
            <person name="Morin E."/>
            <person name="Beaudet D."/>
            <person name="Noel J."/>
            <person name="Ndikumana S."/>
            <person name="Charron P."/>
            <person name="St-Onge C."/>
            <person name="Giorgi J."/>
            <person name="Grigoriev I.V."/>
            <person name="Roux C."/>
            <person name="Martin F.M."/>
            <person name="Corradi N."/>
        </authorList>
    </citation>
    <scope>NUCLEOTIDE SEQUENCE [LARGE SCALE GENOMIC DNA]</scope>
    <source>
        <strain evidence="8 12">A5</strain>
    </source>
</reference>
<feature type="domain" description="HMG box" evidence="2">
    <location>
        <begin position="59"/>
        <end position="127"/>
    </location>
</feature>
<evidence type="ECO:0000313" key="12">
    <source>
        <dbReference type="Proteomes" id="UP000232722"/>
    </source>
</evidence>
<name>A0A1B1EUR5_9GLOM</name>